<sequence length="86" mass="9647">MLSAEESLNFIRERIDALGHGSKHHERAAHDALTLLSNHWSEESGESMDNDLAVIEMIGQDLADLQRHIADLQHAYLKALFGDKPD</sequence>
<reference evidence="2 3" key="1">
    <citation type="submission" date="2015-12" db="EMBL/GenBank/DDBJ databases">
        <title>Genome sequence of Tistrella mobilis MCCC 1A02139.</title>
        <authorList>
            <person name="Lu L."/>
            <person name="Lai Q."/>
            <person name="Shao Z."/>
            <person name="Qian P."/>
        </authorList>
    </citation>
    <scope>NUCLEOTIDE SEQUENCE [LARGE SCALE GENOMIC DNA]</scope>
    <source>
        <strain evidence="2 3">MCCC 1A02139</strain>
    </source>
</reference>
<dbReference type="GeneID" id="97241298"/>
<dbReference type="OrthoDB" id="9991076at2"/>
<evidence type="ECO:0000313" key="4">
    <source>
        <dbReference type="Proteomes" id="UP000257706"/>
    </source>
</evidence>
<protein>
    <submittedName>
        <fullName evidence="2">Uncharacterized protein</fullName>
    </submittedName>
</protein>
<dbReference type="Proteomes" id="UP000075787">
    <property type="component" value="Unassembled WGS sequence"/>
</dbReference>
<comment type="caution">
    <text evidence="2">The sequence shown here is derived from an EMBL/GenBank/DDBJ whole genome shotgun (WGS) entry which is preliminary data.</text>
</comment>
<dbReference type="AlphaFoldDB" id="A0A161R8M4"/>
<evidence type="ECO:0000313" key="1">
    <source>
        <dbReference type="EMBL" id="HAE50306.1"/>
    </source>
</evidence>
<organism evidence="2 3">
    <name type="scientific">Tistrella mobilis</name>
    <dbReference type="NCBI Taxonomy" id="171437"/>
    <lineage>
        <taxon>Bacteria</taxon>
        <taxon>Pseudomonadati</taxon>
        <taxon>Pseudomonadota</taxon>
        <taxon>Alphaproteobacteria</taxon>
        <taxon>Geminicoccales</taxon>
        <taxon>Geminicoccaceae</taxon>
        <taxon>Tistrella</taxon>
    </lineage>
</organism>
<accession>A0A161R8M4</accession>
<name>A0A161R8M4_9PROT</name>
<reference evidence="1 4" key="2">
    <citation type="journal article" date="2018" name="Nat. Biotechnol.">
        <title>A standardized bacterial taxonomy based on genome phylogeny substantially revises the tree of life.</title>
        <authorList>
            <person name="Parks D.H."/>
            <person name="Chuvochina M."/>
            <person name="Waite D.W."/>
            <person name="Rinke C."/>
            <person name="Skarshewski A."/>
            <person name="Chaumeil P.A."/>
            <person name="Hugenholtz P."/>
        </authorList>
    </citation>
    <scope>NUCLEOTIDE SEQUENCE [LARGE SCALE GENOMIC DNA]</scope>
    <source>
        <strain evidence="1">UBA8739</strain>
    </source>
</reference>
<gene>
    <name evidence="2" type="ORF">AUP44_18990</name>
    <name evidence="1" type="ORF">DCK97_23110</name>
</gene>
<proteinExistence type="predicted"/>
<dbReference type="Proteomes" id="UP000257706">
    <property type="component" value="Unassembled WGS sequence"/>
</dbReference>
<evidence type="ECO:0000313" key="2">
    <source>
        <dbReference type="EMBL" id="KYO57713.1"/>
    </source>
</evidence>
<dbReference type="EMBL" id="LPZR01000006">
    <property type="protein sequence ID" value="KYO57713.1"/>
    <property type="molecule type" value="Genomic_DNA"/>
</dbReference>
<dbReference type="EMBL" id="DMAI01000378">
    <property type="protein sequence ID" value="HAE50306.1"/>
    <property type="molecule type" value="Genomic_DNA"/>
</dbReference>
<evidence type="ECO:0000313" key="3">
    <source>
        <dbReference type="Proteomes" id="UP000075787"/>
    </source>
</evidence>
<dbReference type="RefSeq" id="WP_062761250.1">
    <property type="nucleotide sequence ID" value="NZ_CP121027.1"/>
</dbReference>